<protein>
    <submittedName>
        <fullName evidence="3">Uncharacterized protein isoform X1</fullName>
    </submittedName>
</protein>
<dbReference type="PANTHER" id="PTHR33710:SF77">
    <property type="entry name" value="DNASE I-LIKE SUPERFAMILY PROTEIN"/>
    <property type="match status" value="1"/>
</dbReference>
<reference evidence="2" key="1">
    <citation type="journal article" date="2020" name="Nat. Genet.">
        <title>Genomic diversifications of five Gossypium allopolyploid species and their impact on cotton improvement.</title>
        <authorList>
            <person name="Chen Z.J."/>
            <person name="Sreedasyam A."/>
            <person name="Ando A."/>
            <person name="Song Q."/>
            <person name="De Santiago L.M."/>
            <person name="Hulse-Kemp A.M."/>
            <person name="Ding M."/>
            <person name="Ye W."/>
            <person name="Kirkbride R.C."/>
            <person name="Jenkins J."/>
            <person name="Plott C."/>
            <person name="Lovell J."/>
            <person name="Lin Y.M."/>
            <person name="Vaughn R."/>
            <person name="Liu B."/>
            <person name="Simpson S."/>
            <person name="Scheffler B.E."/>
            <person name="Wen L."/>
            <person name="Saski C.A."/>
            <person name="Grover C.E."/>
            <person name="Hu G."/>
            <person name="Conover J.L."/>
            <person name="Carlson J.W."/>
            <person name="Shu S."/>
            <person name="Boston L.B."/>
            <person name="Williams M."/>
            <person name="Peterson D.G."/>
            <person name="McGee K."/>
            <person name="Jones D.C."/>
            <person name="Wendel J.F."/>
            <person name="Stelly D.M."/>
            <person name="Grimwood J."/>
            <person name="Schmutz J."/>
        </authorList>
    </citation>
    <scope>NUCLEOTIDE SEQUENCE [LARGE SCALE GENOMIC DNA]</scope>
    <source>
        <strain evidence="2">cv. TM-1</strain>
    </source>
</reference>
<evidence type="ECO:0000313" key="3">
    <source>
        <dbReference type="RefSeq" id="XP_016741958.1"/>
    </source>
</evidence>
<keyword evidence="2" id="KW-1185">Reference proteome</keyword>
<evidence type="ECO:0000313" key="2">
    <source>
        <dbReference type="Proteomes" id="UP000818029"/>
    </source>
</evidence>
<reference evidence="3" key="2">
    <citation type="submission" date="2025-08" db="UniProtKB">
        <authorList>
            <consortium name="RefSeq"/>
        </authorList>
    </citation>
    <scope>IDENTIFICATION</scope>
</reference>
<dbReference type="InterPro" id="IPR005135">
    <property type="entry name" value="Endo/exonuclease/phosphatase"/>
</dbReference>
<dbReference type="GeneID" id="107951418"/>
<dbReference type="SUPFAM" id="SSF56219">
    <property type="entry name" value="DNase I-like"/>
    <property type="match status" value="1"/>
</dbReference>
<accession>A0A1U8NV53</accession>
<proteinExistence type="predicted"/>
<dbReference type="OrthoDB" id="1001431at2759"/>
<feature type="domain" description="Endonuclease/exonuclease/phosphatase" evidence="1">
    <location>
        <begin position="2"/>
        <end position="178"/>
    </location>
</feature>
<dbReference type="AlphaFoldDB" id="A0A1U8NV53"/>
<dbReference type="SMR" id="A0A1U8NV53"/>
<gene>
    <name evidence="3" type="primary">LOC107951418</name>
</gene>
<dbReference type="STRING" id="3635.A0A1U8NV53"/>
<dbReference type="Gene3D" id="3.60.10.10">
    <property type="entry name" value="Endonuclease/exonuclease/phosphatase"/>
    <property type="match status" value="1"/>
</dbReference>
<dbReference type="Pfam" id="PF03372">
    <property type="entry name" value="Exo_endo_phos"/>
    <property type="match status" value="1"/>
</dbReference>
<evidence type="ECO:0000259" key="1">
    <source>
        <dbReference type="Pfam" id="PF03372"/>
    </source>
</evidence>
<dbReference type="KEGG" id="ghi:107951418"/>
<organism evidence="2 3">
    <name type="scientific">Gossypium hirsutum</name>
    <name type="common">Upland cotton</name>
    <name type="synonym">Gossypium mexicanum</name>
    <dbReference type="NCBI Taxonomy" id="3635"/>
    <lineage>
        <taxon>Eukaryota</taxon>
        <taxon>Viridiplantae</taxon>
        <taxon>Streptophyta</taxon>
        <taxon>Embryophyta</taxon>
        <taxon>Tracheophyta</taxon>
        <taxon>Spermatophyta</taxon>
        <taxon>Magnoliopsida</taxon>
        <taxon>eudicotyledons</taxon>
        <taxon>Gunneridae</taxon>
        <taxon>Pentapetalae</taxon>
        <taxon>rosids</taxon>
        <taxon>malvids</taxon>
        <taxon>Malvales</taxon>
        <taxon>Malvaceae</taxon>
        <taxon>Malvoideae</taxon>
        <taxon>Gossypium</taxon>
    </lineage>
</organism>
<dbReference type="PANTHER" id="PTHR33710">
    <property type="entry name" value="BNAC02G09200D PROTEIN"/>
    <property type="match status" value="1"/>
</dbReference>
<name>A0A1U8NV53_GOSHI</name>
<sequence length="298" mass="34413">MEHRPDIISLLENRVSGSKADRIIAKLGFQFLHRVEAIGYARGICIGWNKSVKVKILQNHPQFIITQVWHNSSSIPILIGFVYGSPNRQKRKDLWHELRATIPVGQTPWMVIGDFNAILSSDEKKGGLSNGKRCPRFGNFVDLSNLHDLGFKGPPFTCYRGHLFERLDHALGNEAWVNYFPNSLVTHLPRIKSDNRSFLFNFNFDFALPRGRPFRFLAGWVEHSDFGNLVRHQWVFQGNMSASLNKFTANLKEWNKTIYDHITTRRRNLIHKLSTVQRKMNLLGSTHLALVEIKIRNE</sequence>
<dbReference type="Proteomes" id="UP000818029">
    <property type="component" value="Chromosome A02"/>
</dbReference>
<dbReference type="GO" id="GO:0003824">
    <property type="term" value="F:catalytic activity"/>
    <property type="evidence" value="ECO:0007669"/>
    <property type="project" value="InterPro"/>
</dbReference>
<dbReference type="RefSeq" id="XP_016741958.1">
    <property type="nucleotide sequence ID" value="XM_016886469.2"/>
</dbReference>
<dbReference type="PaxDb" id="3635-A0A1U8NV53"/>
<dbReference type="InterPro" id="IPR036691">
    <property type="entry name" value="Endo/exonu/phosph_ase_sf"/>
</dbReference>